<keyword evidence="2" id="KW-1185">Reference proteome</keyword>
<evidence type="ECO:0000313" key="2">
    <source>
        <dbReference type="Proteomes" id="UP000824469"/>
    </source>
</evidence>
<evidence type="ECO:0000313" key="1">
    <source>
        <dbReference type="EMBL" id="KAH9308047.1"/>
    </source>
</evidence>
<protein>
    <submittedName>
        <fullName evidence="1">Uncharacterized protein</fullName>
    </submittedName>
</protein>
<gene>
    <name evidence="1" type="ORF">KI387_035958</name>
</gene>
<name>A0AA38L1A9_TAXCH</name>
<proteinExistence type="predicted"/>
<accession>A0AA38L1A9</accession>
<organism evidence="1 2">
    <name type="scientific">Taxus chinensis</name>
    <name type="common">Chinese yew</name>
    <name type="synonym">Taxus wallichiana var. chinensis</name>
    <dbReference type="NCBI Taxonomy" id="29808"/>
    <lineage>
        <taxon>Eukaryota</taxon>
        <taxon>Viridiplantae</taxon>
        <taxon>Streptophyta</taxon>
        <taxon>Embryophyta</taxon>
        <taxon>Tracheophyta</taxon>
        <taxon>Spermatophyta</taxon>
        <taxon>Pinopsida</taxon>
        <taxon>Pinidae</taxon>
        <taxon>Conifers II</taxon>
        <taxon>Cupressales</taxon>
        <taxon>Taxaceae</taxon>
        <taxon>Taxus</taxon>
    </lineage>
</organism>
<dbReference type="AlphaFoldDB" id="A0AA38L1A9"/>
<dbReference type="EMBL" id="JAHRHJ020000007">
    <property type="protein sequence ID" value="KAH9308047.1"/>
    <property type="molecule type" value="Genomic_DNA"/>
</dbReference>
<sequence length="170" mass="18605">MSQMSMADIKTNVVNSHPHHMERGTLGALGHSEDGVFRRPWRYTLPLWSMSMQRCTSWISSGTLVLSDSGLGETFEVATSLEIEFMWKIAKRHDGVRLGSGGVNVVWTRMGVSKSRHDDVSGHGIRVRSEVGSSRGKKSTSPTCDAVYKDGELVVLPAGIFGVVDLGDRT</sequence>
<comment type="caution">
    <text evidence="1">The sequence shown here is derived from an EMBL/GenBank/DDBJ whole genome shotgun (WGS) entry which is preliminary data.</text>
</comment>
<feature type="non-terminal residue" evidence="1">
    <location>
        <position position="170"/>
    </location>
</feature>
<reference evidence="1 2" key="1">
    <citation type="journal article" date="2021" name="Nat. Plants">
        <title>The Taxus genome provides insights into paclitaxel biosynthesis.</title>
        <authorList>
            <person name="Xiong X."/>
            <person name="Gou J."/>
            <person name="Liao Q."/>
            <person name="Li Y."/>
            <person name="Zhou Q."/>
            <person name="Bi G."/>
            <person name="Li C."/>
            <person name="Du R."/>
            <person name="Wang X."/>
            <person name="Sun T."/>
            <person name="Guo L."/>
            <person name="Liang H."/>
            <person name="Lu P."/>
            <person name="Wu Y."/>
            <person name="Zhang Z."/>
            <person name="Ro D.K."/>
            <person name="Shang Y."/>
            <person name="Huang S."/>
            <person name="Yan J."/>
        </authorList>
    </citation>
    <scope>NUCLEOTIDE SEQUENCE [LARGE SCALE GENOMIC DNA]</scope>
    <source>
        <strain evidence="1">Ta-2019</strain>
    </source>
</reference>
<dbReference type="Proteomes" id="UP000824469">
    <property type="component" value="Unassembled WGS sequence"/>
</dbReference>